<keyword evidence="3" id="KW-1185">Reference proteome</keyword>
<dbReference type="PANTHER" id="PTHR34567">
    <property type="entry name" value="FK506-BINDING-LIKE PROTEIN"/>
    <property type="match status" value="1"/>
</dbReference>
<comment type="caution">
    <text evidence="2">The sequence shown here is derived from an EMBL/GenBank/DDBJ whole genome shotgun (WGS) entry which is preliminary data.</text>
</comment>
<feature type="region of interest" description="Disordered" evidence="1">
    <location>
        <begin position="211"/>
        <end position="230"/>
    </location>
</feature>
<name>A0AAN7QLU0_9MYRT</name>
<feature type="region of interest" description="Disordered" evidence="1">
    <location>
        <begin position="164"/>
        <end position="198"/>
    </location>
</feature>
<evidence type="ECO:0000313" key="3">
    <source>
        <dbReference type="Proteomes" id="UP001345219"/>
    </source>
</evidence>
<feature type="compositionally biased region" description="Polar residues" evidence="1">
    <location>
        <begin position="168"/>
        <end position="182"/>
    </location>
</feature>
<reference evidence="2 3" key="1">
    <citation type="journal article" date="2023" name="Hortic Res">
        <title>Pangenome of water caltrop reveals structural variations and asymmetric subgenome divergence after allopolyploidization.</title>
        <authorList>
            <person name="Zhang X."/>
            <person name="Chen Y."/>
            <person name="Wang L."/>
            <person name="Yuan Y."/>
            <person name="Fang M."/>
            <person name="Shi L."/>
            <person name="Lu R."/>
            <person name="Comes H.P."/>
            <person name="Ma Y."/>
            <person name="Chen Y."/>
            <person name="Huang G."/>
            <person name="Zhou Y."/>
            <person name="Zheng Z."/>
            <person name="Qiu Y."/>
        </authorList>
    </citation>
    <scope>NUCLEOTIDE SEQUENCE [LARGE SCALE GENOMIC DNA]</scope>
    <source>
        <tissue evidence="2">Roots</tissue>
    </source>
</reference>
<evidence type="ECO:0000256" key="1">
    <source>
        <dbReference type="SAM" id="MobiDB-lite"/>
    </source>
</evidence>
<dbReference type="AlphaFoldDB" id="A0AAN7QLU0"/>
<evidence type="ECO:0000313" key="2">
    <source>
        <dbReference type="EMBL" id="KAK4771694.1"/>
    </source>
</evidence>
<dbReference type="Proteomes" id="UP001345219">
    <property type="component" value="Chromosome 24"/>
</dbReference>
<protein>
    <submittedName>
        <fullName evidence="2">Uncharacterized protein</fullName>
    </submittedName>
</protein>
<proteinExistence type="predicted"/>
<organism evidence="2 3">
    <name type="scientific">Trapa incisa</name>
    <dbReference type="NCBI Taxonomy" id="236973"/>
    <lineage>
        <taxon>Eukaryota</taxon>
        <taxon>Viridiplantae</taxon>
        <taxon>Streptophyta</taxon>
        <taxon>Embryophyta</taxon>
        <taxon>Tracheophyta</taxon>
        <taxon>Spermatophyta</taxon>
        <taxon>Magnoliopsida</taxon>
        <taxon>eudicotyledons</taxon>
        <taxon>Gunneridae</taxon>
        <taxon>Pentapetalae</taxon>
        <taxon>rosids</taxon>
        <taxon>malvids</taxon>
        <taxon>Myrtales</taxon>
        <taxon>Lythraceae</taxon>
        <taxon>Trapa</taxon>
    </lineage>
</organism>
<dbReference type="PANTHER" id="PTHR34567:SF9">
    <property type="entry name" value="CONTAINING PROTEIN, PUTATIVE-RELATED"/>
    <property type="match status" value="1"/>
</dbReference>
<accession>A0AAN7QLU0</accession>
<gene>
    <name evidence="2" type="ORF">SAY87_032226</name>
</gene>
<sequence length="230" mass="26924">MGKWNSRRYMFQENTYYRYPEIDGPESSPDNVASWEKEFCASIGCVSWRKLIFTRKCMLWHEGVLKWDDAAGEEAFQNAKNQFWAKINGLQCQISLPEHDIYIEKVNWNPQMDAELIMEVDRAYFNPAVSEEATELNDNVSSNGNPWKRKSMECEGKDMKCEAWGTPQWRSPSVNNSQNDTNPWEKGNNQGGDPGSYSRNWRNWRMWKNLCHNPDAEQGEGNLTKERRFS</sequence>
<dbReference type="EMBL" id="JAXIOK010000005">
    <property type="protein sequence ID" value="KAK4771694.1"/>
    <property type="molecule type" value="Genomic_DNA"/>
</dbReference>